<dbReference type="InterPro" id="IPR015424">
    <property type="entry name" value="PyrdxlP-dep_Trfase"/>
</dbReference>
<dbReference type="AlphaFoldDB" id="A0A409X5X8"/>
<dbReference type="Gene3D" id="3.40.640.10">
    <property type="entry name" value="Type I PLP-dependent aspartate aminotransferase-like (Major domain)"/>
    <property type="match status" value="1"/>
</dbReference>
<dbReference type="Proteomes" id="UP000283269">
    <property type="component" value="Unassembled WGS sequence"/>
</dbReference>
<dbReference type="InterPro" id="IPR015421">
    <property type="entry name" value="PyrdxlP-dep_Trfase_major"/>
</dbReference>
<keyword evidence="1" id="KW-0663">Pyridoxal phosphate</keyword>
<dbReference type="FunCoup" id="A0A409X5X8">
    <property type="interactions" value="15"/>
</dbReference>
<dbReference type="InterPro" id="IPR000192">
    <property type="entry name" value="Aminotrans_V_dom"/>
</dbReference>
<reference evidence="3 4" key="1">
    <citation type="journal article" date="2018" name="Evol. Lett.">
        <title>Horizontal gene cluster transfer increased hallucinogenic mushroom diversity.</title>
        <authorList>
            <person name="Reynolds H.T."/>
            <person name="Vijayakumar V."/>
            <person name="Gluck-Thaler E."/>
            <person name="Korotkin H.B."/>
            <person name="Matheny P.B."/>
            <person name="Slot J.C."/>
        </authorList>
    </citation>
    <scope>NUCLEOTIDE SEQUENCE [LARGE SCALE GENOMIC DNA]</scope>
    <source>
        <strain evidence="3 4">2631</strain>
    </source>
</reference>
<dbReference type="PANTHER" id="PTHR43092">
    <property type="entry name" value="L-CYSTEINE DESULFHYDRASE"/>
    <property type="match status" value="1"/>
</dbReference>
<name>A0A409X5X8_PSICY</name>
<evidence type="ECO:0000256" key="1">
    <source>
        <dbReference type="ARBA" id="ARBA00022898"/>
    </source>
</evidence>
<dbReference type="InParanoid" id="A0A409X5X8"/>
<evidence type="ECO:0000259" key="2">
    <source>
        <dbReference type="Pfam" id="PF00266"/>
    </source>
</evidence>
<dbReference type="OrthoDB" id="5978656at2759"/>
<dbReference type="STRING" id="93625.A0A409X5X8"/>
<dbReference type="PANTHER" id="PTHR43092:SF2">
    <property type="entry name" value="HERCYNYLCYSTEINE SULFOXIDE LYASE"/>
    <property type="match status" value="1"/>
</dbReference>
<gene>
    <name evidence="3" type="ORF">CVT25_002768</name>
</gene>
<evidence type="ECO:0000313" key="3">
    <source>
        <dbReference type="EMBL" id="PPQ86137.1"/>
    </source>
</evidence>
<dbReference type="Pfam" id="PF00266">
    <property type="entry name" value="Aminotran_5"/>
    <property type="match status" value="1"/>
</dbReference>
<accession>A0A409X5X8</accession>
<proteinExistence type="predicted"/>
<keyword evidence="4" id="KW-1185">Reference proteome</keyword>
<evidence type="ECO:0000313" key="4">
    <source>
        <dbReference type="Proteomes" id="UP000283269"/>
    </source>
</evidence>
<organism evidence="3 4">
    <name type="scientific">Psilocybe cyanescens</name>
    <dbReference type="NCBI Taxonomy" id="93625"/>
    <lineage>
        <taxon>Eukaryota</taxon>
        <taxon>Fungi</taxon>
        <taxon>Dikarya</taxon>
        <taxon>Basidiomycota</taxon>
        <taxon>Agaricomycotina</taxon>
        <taxon>Agaricomycetes</taxon>
        <taxon>Agaricomycetidae</taxon>
        <taxon>Agaricales</taxon>
        <taxon>Agaricineae</taxon>
        <taxon>Strophariaceae</taxon>
        <taxon>Psilocybe</taxon>
    </lineage>
</organism>
<dbReference type="SUPFAM" id="SSF53383">
    <property type="entry name" value="PLP-dependent transferases"/>
    <property type="match status" value="1"/>
</dbReference>
<dbReference type="EMBL" id="NHYD01002551">
    <property type="protein sequence ID" value="PPQ86137.1"/>
    <property type="molecule type" value="Genomic_DNA"/>
</dbReference>
<comment type="caution">
    <text evidence="3">The sequence shown here is derived from an EMBL/GenBank/DDBJ whole genome shotgun (WGS) entry which is preliminary data.</text>
</comment>
<sequence length="338" mass="38378">MNTVLRNINMTSRDYIICTDAIFESVSVAIENIPGRPQTSVFNLLGESLSHKSILKRFREHIENVKEELRKSRVTASFPKDSPKIVAIFESITASPGLLLPWKEMVRICREENVWSVVDAAHSLGQEVSINLQEVNPDFWMTNCSKWYYAQRGCAVLYVPFRNQDMIKTQLVPGTRYPVRGPSPPSFIHEFHWSGMIDPIPILSIEFSKAFRERLGGEKKINDYCHTLAIAGGKLVANMLGTMVMDQTEKGELTANMTNIELPLPSSIAPSKDVFFLYQDRMIDVHKVFAPAFYYGGRWWARASAQIYNDLSDFERLGSALSETCQKIKDQASQNIDQ</sequence>
<protein>
    <recommendedName>
        <fullName evidence="2">Aminotransferase class V domain-containing protein</fullName>
    </recommendedName>
</protein>
<feature type="domain" description="Aminotransferase class V" evidence="2">
    <location>
        <begin position="81"/>
        <end position="161"/>
    </location>
</feature>